<proteinExistence type="predicted"/>
<sequence>MPTESANIQAQEAYAIADSFAQVSARILELRVTRDLEPEQARALERSEDYLDAFVVLFRNHGIQLLGKGAAQAKAELTEAVDSARDALDDIAQIKRGLRIAAAVVTLAIALQAGEAKAVVKAIKGVTDAAKEPATA</sequence>
<dbReference type="Proteomes" id="UP001387215">
    <property type="component" value="Unassembled WGS sequence"/>
</dbReference>
<evidence type="ECO:0000313" key="1">
    <source>
        <dbReference type="EMBL" id="MEI2456705.1"/>
    </source>
</evidence>
<dbReference type="EMBL" id="JBANDL010000002">
    <property type="protein sequence ID" value="MEI2456705.1"/>
    <property type="molecule type" value="Genomic_DNA"/>
</dbReference>
<accession>A0AAU8MUQ8</accession>
<evidence type="ECO:0008006" key="4">
    <source>
        <dbReference type="Google" id="ProtNLM"/>
    </source>
</evidence>
<dbReference type="RefSeq" id="WP_064747151.1">
    <property type="nucleotide sequence ID" value="NZ_CP159925.1"/>
</dbReference>
<dbReference type="EMBL" id="CP159925">
    <property type="protein sequence ID" value="XCO75704.1"/>
    <property type="molecule type" value="Genomic_DNA"/>
</dbReference>
<evidence type="ECO:0000313" key="2">
    <source>
        <dbReference type="EMBL" id="XCO75704.1"/>
    </source>
</evidence>
<organism evidence="2">
    <name type="scientific">Lysobacter firmicutimachus</name>
    <dbReference type="NCBI Taxonomy" id="1792846"/>
    <lineage>
        <taxon>Bacteria</taxon>
        <taxon>Pseudomonadati</taxon>
        <taxon>Pseudomonadota</taxon>
        <taxon>Gammaproteobacteria</taxon>
        <taxon>Lysobacterales</taxon>
        <taxon>Lysobacteraceae</taxon>
        <taxon>Lysobacter</taxon>
    </lineage>
</organism>
<reference evidence="1 3" key="1">
    <citation type="submission" date="2024-02" db="EMBL/GenBank/DDBJ databases">
        <title>Lysobacter Genome Sequencing and Mining.</title>
        <authorList>
            <person name="Bierman J."/>
            <person name="Walker M.C."/>
        </authorList>
    </citation>
    <scope>NUCLEOTIDE SEQUENCE [LARGE SCALE GENOMIC DNA]</scope>
    <source>
        <strain evidence="1 3">PB6250</strain>
    </source>
</reference>
<dbReference type="AlphaFoldDB" id="A0AAU8MUQ8"/>
<keyword evidence="3" id="KW-1185">Reference proteome</keyword>
<name>A0AAU8MUQ8_9GAMM</name>
<reference evidence="2" key="2">
    <citation type="submission" date="2024-06" db="EMBL/GenBank/DDBJ databases">
        <authorList>
            <person name="Li S."/>
        </authorList>
    </citation>
    <scope>NUCLEOTIDE SEQUENCE</scope>
    <source>
        <strain evidence="2">SR10</strain>
    </source>
</reference>
<gene>
    <name evidence="2" type="ORF">ABU614_02625</name>
    <name evidence="1" type="ORF">V2J18_18780</name>
</gene>
<evidence type="ECO:0000313" key="3">
    <source>
        <dbReference type="Proteomes" id="UP001387215"/>
    </source>
</evidence>
<protein>
    <recommendedName>
        <fullName evidence="4">Chemotaxis protein</fullName>
    </recommendedName>
</protein>